<dbReference type="InterPro" id="IPR000008">
    <property type="entry name" value="C2_dom"/>
</dbReference>
<name>A0AA91Q0G1_CLALS</name>
<evidence type="ECO:0000259" key="3">
    <source>
        <dbReference type="PROSITE" id="PS51259"/>
    </source>
</evidence>
<gene>
    <name evidence="4" type="ORF">A9F13_06g02783</name>
</gene>
<dbReference type="CDD" id="cd04043">
    <property type="entry name" value="C2_Munc13_fungal"/>
    <property type="match status" value="1"/>
</dbReference>
<dbReference type="EMBL" id="LYUB02000006">
    <property type="protein sequence ID" value="OVF09126.1"/>
    <property type="molecule type" value="Genomic_DNA"/>
</dbReference>
<dbReference type="PROSITE" id="PS51258">
    <property type="entry name" value="MHD1"/>
    <property type="match status" value="1"/>
</dbReference>
<evidence type="ECO:0000259" key="2">
    <source>
        <dbReference type="PROSITE" id="PS51258"/>
    </source>
</evidence>
<dbReference type="Pfam" id="PF00168">
    <property type="entry name" value="C2"/>
    <property type="match status" value="1"/>
</dbReference>
<dbReference type="Gene3D" id="1.10.357.50">
    <property type="match status" value="1"/>
</dbReference>
<comment type="caution">
    <text evidence="4">The sequence shown here is derived from an EMBL/GenBank/DDBJ whole genome shotgun (WGS) entry which is preliminary data.</text>
</comment>
<organism evidence="4 5">
    <name type="scientific">Clavispora lusitaniae</name>
    <name type="common">Candida lusitaniae</name>
    <dbReference type="NCBI Taxonomy" id="36911"/>
    <lineage>
        <taxon>Eukaryota</taxon>
        <taxon>Fungi</taxon>
        <taxon>Dikarya</taxon>
        <taxon>Ascomycota</taxon>
        <taxon>Saccharomycotina</taxon>
        <taxon>Pichiomycetes</taxon>
        <taxon>Metschnikowiaceae</taxon>
        <taxon>Clavispora</taxon>
    </lineage>
</organism>
<feature type="domain" description="MHD2" evidence="3">
    <location>
        <begin position="1015"/>
        <end position="1173"/>
    </location>
</feature>
<dbReference type="Gene3D" id="1.20.58.1100">
    <property type="match status" value="1"/>
</dbReference>
<dbReference type="InterPro" id="IPR035892">
    <property type="entry name" value="C2_domain_sf"/>
</dbReference>
<dbReference type="PROSITE" id="PS50004">
    <property type="entry name" value="C2"/>
    <property type="match status" value="1"/>
</dbReference>
<dbReference type="PANTHER" id="PTHR47263:SF1">
    <property type="entry name" value="C2 DOMAIN PROTEIN (AFU_ORTHOLOGUE AFUA_7G02350)"/>
    <property type="match status" value="1"/>
</dbReference>
<accession>A0AA91Q0G1</accession>
<sequence>MASTIRSLRKAESRTQSLLSTVEDTQYDSVDVDRLYDAVLKLVLLEYICEARFYRPRASTKPPERRSRMSRIDAEPQLPPHFLADLKAQLNQVAMKGTDYEPATRRSLLRFYGDLLDPNFAADFRRAGSLDMLVMKFVAAANKEVVKVGSIPAEDVSGVVFSQAEQLLRIMIRLVQREKNSEVLEAKLHEHMASLQPSARTSSSDLANGTYPEPSFALSDMDQSYLKLLMELFGVDRKKLESDIARLKTVVSQKALHKDIEQVLFYVSKDVGWLSPGKFASPEAYQAWKERETQYCEALMKKCPIPPPKKLLSLPPPPKGDEFYVIPSPSAVRAFMVQLGKLCLIQHRKELQFGFETPSEVSLFSNKSGELLSLCARVWRVDYPTRATCLFIAAHLSGLLVDPLFATGTRDLGPIDLNTTTKVLQTCKRWVEEGKLNWDDKHYWTLKDQDEWATYLGYTYSEVFLSIKDCLGMLLSKTSKPKFAPYLIFLGEYVENDSLFPKVETGLVTKWQKRLKKTLLRVTETSYAECLSAIPRDSTLSIVNVLDAADVLIENIKMLQKRYKSPLLGYLNVSHTYADSVTGMFASDAKNMLDHIVAHVRAKNEFLNYGDALEAYKTLQEIRSIHQQVSPSKKFAFKIEDFFFPYLEAWVSESGEKISSFVKNAIEEDEFQPIDLDNDNKKYSSSVHDIFSLIKHYLDILKGLNWQNQFHLAKIYTTLMKSICDSCLFYANEMSDMVMKDLANTEQRSDCEIATGQKGWIAEMKNIVSNFQNSSEKHESENPINFSSTTCVGLNNISEVLKQLAKLEQLLSPEDVSNIMIKNDPRSRHFYTSHVFSIRVVKAENLRSVSDASNIRPYMTLIDTSARRTIAKTRTLDSENPEWDEEFEITLAPKATMTLSATVWEEKFGTHAVCGRALLQLEPRKFKHDGIAQEVYLDLDSQGRVLIEIAVESEREDAVFAMGRAHRALRRSEQRIIKMIVAKFSKFIKHCFSRSTLKFVCGNSGNIKPTQEQMDEAMKPLYNYLNMNLSVLAQYLSKEILLRVMIEAWNVVVASADELLLPKLTSARVLRNSTLGYKRTSASGGNIKTGWQSAVSSAVANVTNSMNILGFGKTLTNNEIETVISWLDFLCIDFFHNEGNGPPVEDLKTEQYQSLLLIPVYYDRDTSFLMQEVERLSPAYLRMLRDKNNVYISQHPGSDTATLRSRAGSIARSSTIRANATARARARAEREARELRSDPLAAQTSAENIILRLLLVKDEKQFVAKRMEERERLAHTIATERLARAVAEGTLFR</sequence>
<feature type="domain" description="MHD1" evidence="2">
    <location>
        <begin position="613"/>
        <end position="734"/>
    </location>
</feature>
<evidence type="ECO:0000313" key="5">
    <source>
        <dbReference type="Proteomes" id="UP000195602"/>
    </source>
</evidence>
<feature type="domain" description="C2" evidence="1">
    <location>
        <begin position="815"/>
        <end position="935"/>
    </location>
</feature>
<dbReference type="InterPro" id="IPR052811">
    <property type="entry name" value="Glucose_resp_signaling"/>
</dbReference>
<dbReference type="PROSITE" id="PS51259">
    <property type="entry name" value="MHD2"/>
    <property type="match status" value="1"/>
</dbReference>
<evidence type="ECO:0000313" key="4">
    <source>
        <dbReference type="EMBL" id="OVF09126.1"/>
    </source>
</evidence>
<evidence type="ECO:0000259" key="1">
    <source>
        <dbReference type="PROSITE" id="PS50004"/>
    </source>
</evidence>
<dbReference type="KEGG" id="clus:A9F13_06g02783"/>
<dbReference type="Pfam" id="PF06292">
    <property type="entry name" value="MUN"/>
    <property type="match status" value="1"/>
</dbReference>
<dbReference type="InterPro" id="IPR014772">
    <property type="entry name" value="Munc13_dom-2"/>
</dbReference>
<dbReference type="InterPro" id="IPR010439">
    <property type="entry name" value="MUN_dom"/>
</dbReference>
<dbReference type="InterPro" id="IPR014770">
    <property type="entry name" value="Munc13_1"/>
</dbReference>
<evidence type="ECO:0008006" key="6">
    <source>
        <dbReference type="Google" id="ProtNLM"/>
    </source>
</evidence>
<proteinExistence type="predicted"/>
<protein>
    <recommendedName>
        <fullName evidence="6">C2 domain-containing protein</fullName>
    </recommendedName>
</protein>
<dbReference type="SMART" id="SM00239">
    <property type="entry name" value="C2"/>
    <property type="match status" value="1"/>
</dbReference>
<dbReference type="Gene3D" id="2.60.40.150">
    <property type="entry name" value="C2 domain"/>
    <property type="match status" value="1"/>
</dbReference>
<dbReference type="PANTHER" id="PTHR47263">
    <property type="entry name" value="ADENYLATE CYCLASE ACTIVATION PROTEIN GIT1"/>
    <property type="match status" value="1"/>
</dbReference>
<dbReference type="Proteomes" id="UP000195602">
    <property type="component" value="Unassembled WGS sequence"/>
</dbReference>
<reference evidence="4 5" key="1">
    <citation type="submission" date="2017-04" db="EMBL/GenBank/DDBJ databases">
        <title>Draft genome of the yeast Clavispora lusitaniae type strain CBS 6936.</title>
        <authorList>
            <person name="Durrens P."/>
            <person name="Klopp C."/>
            <person name="Biteau N."/>
            <person name="Fitton-Ouhabi V."/>
            <person name="Dementhon K."/>
            <person name="Accoceberry I."/>
            <person name="Sherman D.J."/>
            <person name="Noel T."/>
        </authorList>
    </citation>
    <scope>NUCLEOTIDE SEQUENCE [LARGE SCALE GENOMIC DNA]</scope>
    <source>
        <strain evidence="4 5">CBS 6936</strain>
    </source>
</reference>
<dbReference type="SUPFAM" id="SSF49562">
    <property type="entry name" value="C2 domain (Calcium/lipid-binding domain, CaLB)"/>
    <property type="match status" value="1"/>
</dbReference>